<dbReference type="EMBL" id="OM869594">
    <property type="protein sequence ID" value="UPW41423.1"/>
    <property type="molecule type" value="Genomic_DNA"/>
</dbReference>
<sequence length="110" mass="12241">MTSSYYPYELLCDYLKFFESSSDYDFKFLSAPIVGSNLLIFEIALPSELSEDGEDTLLFSHSYFVASDLFSSPGVAVAEAVQSLSPFGSVSFTVDSSYDFLVVRLRINIL</sequence>
<accession>A0A976N1U3</accession>
<reference evidence="1" key="1">
    <citation type="submission" date="2022-02" db="EMBL/GenBank/DDBJ databases">
        <title>Towards deciphering the DNA virus diversity associated with rodent species in the families Cricetidae and Heteromyidae.</title>
        <authorList>
            <person name="Lund M."/>
            <person name="Larsen B.B."/>
            <person name="Gryseels S."/>
            <person name="Kraberger S."/>
            <person name="Rowsey D.M."/>
            <person name="Steger L."/>
            <person name="Yule K.M."/>
            <person name="Upham N.S."/>
            <person name="Worobey M."/>
            <person name="Van Doorslaer K."/>
            <person name="Varsani A."/>
        </authorList>
    </citation>
    <scope>NUCLEOTIDE SEQUENCE</scope>
    <source>
        <strain evidence="1">UA06Rod_3</strain>
    </source>
</reference>
<protein>
    <submittedName>
        <fullName evidence="1">Uncharacterized protein</fullName>
    </submittedName>
</protein>
<name>A0A976N1U3_9VIRU</name>
<organism evidence="1">
    <name type="scientific">Dipodfec virus UA06Rod_3</name>
    <dbReference type="NCBI Taxonomy" id="2929323"/>
    <lineage>
        <taxon>Viruses</taxon>
        <taxon>Monodnaviria</taxon>
        <taxon>Sangervirae</taxon>
        <taxon>Phixviricota</taxon>
        <taxon>Malgrandaviricetes</taxon>
        <taxon>Petitvirales</taxon>
        <taxon>Microviridae</taxon>
    </lineage>
</organism>
<evidence type="ECO:0000313" key="1">
    <source>
        <dbReference type="EMBL" id="UPW41423.1"/>
    </source>
</evidence>
<proteinExistence type="predicted"/>